<organism evidence="1 2">
    <name type="scientific">Nicotiana tabacum</name>
    <name type="common">Common tobacco</name>
    <dbReference type="NCBI Taxonomy" id="4097"/>
    <lineage>
        <taxon>Eukaryota</taxon>
        <taxon>Viridiplantae</taxon>
        <taxon>Streptophyta</taxon>
        <taxon>Embryophyta</taxon>
        <taxon>Tracheophyta</taxon>
        <taxon>Spermatophyta</taxon>
        <taxon>Magnoliopsida</taxon>
        <taxon>eudicotyledons</taxon>
        <taxon>Gunneridae</taxon>
        <taxon>Pentapetalae</taxon>
        <taxon>asterids</taxon>
        <taxon>lamiids</taxon>
        <taxon>Solanales</taxon>
        <taxon>Solanaceae</taxon>
        <taxon>Nicotianoideae</taxon>
        <taxon>Nicotianeae</taxon>
        <taxon>Nicotiana</taxon>
    </lineage>
</organism>
<name>A0AC58T0I1_TOBAC</name>
<accession>A0AC58T0I1</accession>
<reference evidence="1" key="1">
    <citation type="journal article" date="2014" name="Nat. Commun.">
        <title>The tobacco genome sequence and its comparison with those of tomato and potato.</title>
        <authorList>
            <person name="Sierro N."/>
            <person name="Battey J.N."/>
            <person name="Ouadi S."/>
            <person name="Bakaher N."/>
            <person name="Bovet L."/>
            <person name="Willig A."/>
            <person name="Goepfert S."/>
            <person name="Peitsch M.C."/>
            <person name="Ivanov N.V."/>
        </authorList>
    </citation>
    <scope>NUCLEOTIDE SEQUENCE [LARGE SCALE GENOMIC DNA]</scope>
</reference>
<evidence type="ECO:0000313" key="2">
    <source>
        <dbReference type="RefSeq" id="XP_075090743.1"/>
    </source>
</evidence>
<evidence type="ECO:0000313" key="1">
    <source>
        <dbReference type="Proteomes" id="UP000790787"/>
    </source>
</evidence>
<proteinExistence type="predicted"/>
<sequence length="1766" mass="196001">MDSYTQLLEKIRIPQPSLQKFAVISIFEKLRSAPPHLDSDSGPGTDAITQCLHSTSASVLDQSVRELCRLVRDSKLDISRGLLELQSALEGSDSRFVNLFVKGIGFLARLGFQKNSLRFLASETHPFVKVLSCRVEVQTELVQQVIIFIVQSKHLGMVEVCEFLVPVLNYSIVRMPSSVSVSSFIRSLISSLAGLCCSIPGEAIPIIELLIGRLKFFPRNNSEDFTNISHCLECIVDAYVVVLQQLVEMGSLLHEAQLCGVELLDAMLCTNPKHTSSVENILEVSRRILIVQKDLGFGYTPELSTITLSLFMILVQSELEHEQFLAVKLILFLLKWKNENEHDVQRDAYDLNEELLFIFPAISLLSSPSKIVKQAATDLLHILGKLSNKLLIAQKTGQPNAMKYPSISTPKYIVFRLLQHLWLQDLSPLSGSFYPNYVPGHDTSIKDKHYVSKTWSSLVTDHMHHIIARRKSLSISQSQEIFPTNMPMILSAVACVLLTHQTYGSSSVDILSNSSNVDPKLGVPLLLVIQFYNHIFSTNTGADCHGVLLKLLEMLPLLASHPAIIPLIIQTLLPMLQNDKKPVLFATAIRLLCKTWELNDRVFGTLQGVLLADRFTRFASQRDICISMAVSICDICRRNPDRGVDLILSIAACIEQQDPLIQSLGLQSLGHLCEADAIDFYSAWDVIAKHVLNYSASAMVAHSTRRRSVKQKRVSANKIEKLLDVFPRLIFASGKERREKELPGAALFCLSFTKKDSRKAGAAEDLQDVQAKYEASLVDIATSLQLSRNILIAILSLQSWKPFMRRWMRSHILLLDAKLQTAVLDKAPKAAMEILKSMIAIAERMLPRSAENIALAVGALCLVLPASAHAVKATASKFLLDWLSQHEHEYRQWSAAISLGVISSCLHLTDHKQKFENINALLEVASVSKSTLVKGACGAGLGFSCQALLARADADDNAHLGKATYKIEEADLLRKIIRTLSQLICQVTPSSADVLETLSLSFPLESDNLNSEISGFLGSTSENLEEDVWGIAGLVLGLGNCIGAMYRAGIHNAVLNVKSLLISWIPHPTEITTMSKNHEILLSVGSCLSVPIVIAMCQRFELTDDADMEYLLGCYKELISKLLSIKRFDTFHQSLLMASCLGAGSLIGVVLNEGLHSLKIEHIKELLLLFRKSYSDSNPPLIHLGAMLGVVNALGAGAGTLIEPHPLSSSHAASDQKESSYISSPLITNAVLEPELTSLVQEIFLVAQNSDAHQLQQHAAWAISFLRQHLWFKEPQNDESTAENDSAGLKTALHSFPEDSTVMKLSLWLMHLNYLGTDAVSHVNTVSSVLRCLSHASRLPPLDWGAIIRRCMRYEGQVAGLLTQDISFERGNLRGECLLFSLSHAKQFDPLLSFLDEQCDIPRLRMLEPRLQFFVLSHLADLLKIFSGSRVVKLFEDVANLLSTSTCSESCDSLEKSSFRISCWRGLKLCLDESSHHPQEYKSSMEKCMELLFTSLPSAHTEGLCQGKILEEWCEAIRCLEKAQQEWLLDLLKVSEVNVADTDSLSFETVRKVQAKARLVQSGSLPLTVLTKLKTYLLDCRSQDIWDALTGVSITVQHAEGNAKRQWLIEALEISCVTRFPSTALQFIGLLCGSCCVYRPVLIADRFTVLSDLPVTLTSLLSDSTWMVVADAVVSCLWKSTERIYKWNKQLKGGGDYLLYTQPIDTSENDLACFLLLVMHQACVSLKDHLPLEKQLQLANMAVPSNIDAHELHARLNCYVKSLPLL</sequence>
<reference evidence="2" key="2">
    <citation type="submission" date="2025-08" db="UniProtKB">
        <authorList>
            <consortium name="RefSeq"/>
        </authorList>
    </citation>
    <scope>IDENTIFICATION</scope>
    <source>
        <tissue evidence="2">Leaf</tissue>
    </source>
</reference>
<protein>
    <submittedName>
        <fullName evidence="2">Protein RST1 isoform X3</fullName>
    </submittedName>
</protein>
<keyword evidence="1" id="KW-1185">Reference proteome</keyword>
<dbReference type="RefSeq" id="XP_075090743.1">
    <property type="nucleotide sequence ID" value="XM_075234642.1"/>
</dbReference>
<gene>
    <name evidence="2" type="primary">LOC107761038</name>
</gene>
<dbReference type="Proteomes" id="UP000790787">
    <property type="component" value="Chromosome 17"/>
</dbReference>